<evidence type="ECO:0000256" key="1">
    <source>
        <dbReference type="SAM" id="MobiDB-lite"/>
    </source>
</evidence>
<name>A0A553ZZ96_9BACI</name>
<organism evidence="2 3">
    <name type="scientific">Alkalicoccobacillus porphyridii</name>
    <dbReference type="NCBI Taxonomy" id="2597270"/>
    <lineage>
        <taxon>Bacteria</taxon>
        <taxon>Bacillati</taxon>
        <taxon>Bacillota</taxon>
        <taxon>Bacilli</taxon>
        <taxon>Bacillales</taxon>
        <taxon>Bacillaceae</taxon>
        <taxon>Alkalicoccobacillus</taxon>
    </lineage>
</organism>
<comment type="caution">
    <text evidence="2">The sequence shown here is derived from an EMBL/GenBank/DDBJ whole genome shotgun (WGS) entry which is preliminary data.</text>
</comment>
<dbReference type="EMBL" id="VLXZ01000005">
    <property type="protein sequence ID" value="TSB46755.1"/>
    <property type="molecule type" value="Genomic_DNA"/>
</dbReference>
<protein>
    <submittedName>
        <fullName evidence="2">YqzL family protein</fullName>
    </submittedName>
</protein>
<feature type="compositionally biased region" description="Acidic residues" evidence="1">
    <location>
        <begin position="30"/>
        <end position="40"/>
    </location>
</feature>
<dbReference type="Proteomes" id="UP000318521">
    <property type="component" value="Unassembled WGS sequence"/>
</dbReference>
<evidence type="ECO:0000313" key="2">
    <source>
        <dbReference type="EMBL" id="TSB46755.1"/>
    </source>
</evidence>
<dbReference type="OrthoDB" id="1650227at2"/>
<feature type="compositionally biased region" description="Polar residues" evidence="1">
    <location>
        <begin position="41"/>
        <end position="50"/>
    </location>
</feature>
<gene>
    <name evidence="2" type="ORF">FN960_10445</name>
</gene>
<dbReference type="RefSeq" id="WP_143848649.1">
    <property type="nucleotide sequence ID" value="NZ_VLXZ01000005.1"/>
</dbReference>
<dbReference type="Pfam" id="PF14006">
    <property type="entry name" value="YqzL"/>
    <property type="match status" value="1"/>
</dbReference>
<dbReference type="InterPro" id="IPR025617">
    <property type="entry name" value="YqzL"/>
</dbReference>
<evidence type="ECO:0000313" key="3">
    <source>
        <dbReference type="Proteomes" id="UP000318521"/>
    </source>
</evidence>
<accession>A0A553ZZ96</accession>
<dbReference type="AlphaFoldDB" id="A0A553ZZ96"/>
<feature type="region of interest" description="Disordered" evidence="1">
    <location>
        <begin position="27"/>
        <end position="50"/>
    </location>
</feature>
<reference evidence="2 3" key="1">
    <citation type="submission" date="2019-07" db="EMBL/GenBank/DDBJ databases">
        <authorList>
            <person name="Park Y.J."/>
            <person name="Jeong S.E."/>
            <person name="Jung H.S."/>
        </authorList>
    </citation>
    <scope>NUCLEOTIDE SEQUENCE [LARGE SCALE GENOMIC DNA]</scope>
    <source>
        <strain evidence="3">P16(2019)</strain>
    </source>
</reference>
<keyword evidence="3" id="KW-1185">Reference proteome</keyword>
<proteinExistence type="predicted"/>
<sequence>MLDLSWKVFSHTGNVDTYLLIKELERDSEAGSEEAQEVSDTEMSIDSSSK</sequence>